<dbReference type="InterPro" id="IPR014762">
    <property type="entry name" value="DNA_mismatch_repair_CS"/>
</dbReference>
<keyword evidence="7" id="KW-0540">Nuclease</keyword>
<dbReference type="AlphaFoldDB" id="A0A9D1MJ84"/>
<dbReference type="GO" id="GO:0006298">
    <property type="term" value="P:mismatch repair"/>
    <property type="evidence" value="ECO:0007669"/>
    <property type="project" value="UniProtKB-UniRule"/>
</dbReference>
<evidence type="ECO:0000256" key="3">
    <source>
        <dbReference type="ARBA" id="ARBA00023204"/>
    </source>
</evidence>
<feature type="domain" description="MutL C-terminal dimerisation" evidence="5">
    <location>
        <begin position="537"/>
        <end position="679"/>
    </location>
</feature>
<comment type="function">
    <text evidence="4">This protein is involved in the repair of mismatches in DNA. It is required for dam-dependent methyl-directed DNA mismatch repair. May act as a 'molecular matchmaker', a protein that promotes the formation of a stable complex between two or more DNA-binding proteins in an ATP-dependent manner without itself being part of a final effector complex.</text>
</comment>
<evidence type="ECO:0000256" key="4">
    <source>
        <dbReference type="HAMAP-Rule" id="MF_00149"/>
    </source>
</evidence>
<evidence type="ECO:0000259" key="5">
    <source>
        <dbReference type="SMART" id="SM00853"/>
    </source>
</evidence>
<dbReference type="GO" id="GO:0032300">
    <property type="term" value="C:mismatch repair complex"/>
    <property type="evidence" value="ECO:0007669"/>
    <property type="project" value="InterPro"/>
</dbReference>
<dbReference type="Gene3D" id="3.30.1370.100">
    <property type="entry name" value="MutL, C-terminal domain, regulatory subdomain"/>
    <property type="match status" value="1"/>
</dbReference>
<evidence type="ECO:0000256" key="2">
    <source>
        <dbReference type="ARBA" id="ARBA00022763"/>
    </source>
</evidence>
<gene>
    <name evidence="4 7" type="primary">mutL</name>
    <name evidence="7" type="ORF">IAB69_01005</name>
</gene>
<dbReference type="GO" id="GO:0016887">
    <property type="term" value="F:ATP hydrolysis activity"/>
    <property type="evidence" value="ECO:0007669"/>
    <property type="project" value="InterPro"/>
</dbReference>
<sequence>MGKINILTKDIYNRIAAGEVIERPYSAVKELIENSLDAGANEISVYIENGGRQLIKVCDNGCGIESDDMRKAFIPHATSKVASVDDLDEITTLGFRGEALASISSISRTEITSVTKGNQACRVVSEDGYIGKVEPAALDCGTEVAVHDLFYNTPVRAKFLKSEKAEESDIRNFVSRYILGNPDVSFRYFCDGKLKLQSFGNGLDEAVAQVYGAKVISECFKLKAEKNGIKIHGFIGNQNFFKPNKSYQSLFLNGRYIVNGIISSAITNAYASYAMKRQYPFYVLFVDVPHDMVDVNVHPNKSDVRFTDGRAIYSAVYSVISGVLDGTARAADFVIDYARLPEVKSTAEQVVMPSQGMAAGMSEPIKTVGPEFAAKTESAAEKPENIGKKDADSLSDKRISALDFVQSRTAVEKPGIPAPVKELSGAEKPCQAAADAQSATEKPNYSVPDEKLFKEEDSFNADKHRGEKTAYDDYAAPEFVDREKDYPVYAYYSALKKRNTMSVSAPGIEMQPAPTSEELEQKHKAEQEKFTCRSYTYKGNLFNTYLLYEIGSDVYIIDQHAAHERLIYNKLKAEIADRNVPRQGLLLPYTFSLSPEESSFIDENIEIIRGMGFDLEPFGINSYRINEVPVDLEDLDFKAFFDELLSDLVGLKAVKMEEILKDKIAMAACKHAVKGGMELTRQEADELLEAMHGDMGMKCPHGRPVAVKLTKSQIEKMFKRIV</sequence>
<dbReference type="InterPro" id="IPR036890">
    <property type="entry name" value="HATPase_C_sf"/>
</dbReference>
<reference evidence="7" key="2">
    <citation type="journal article" date="2021" name="PeerJ">
        <title>Extensive microbial diversity within the chicken gut microbiome revealed by metagenomics and culture.</title>
        <authorList>
            <person name="Gilroy R."/>
            <person name="Ravi A."/>
            <person name="Getino M."/>
            <person name="Pursley I."/>
            <person name="Horton D.L."/>
            <person name="Alikhan N.F."/>
            <person name="Baker D."/>
            <person name="Gharbi K."/>
            <person name="Hall N."/>
            <person name="Watson M."/>
            <person name="Adriaenssens E.M."/>
            <person name="Foster-Nyarko E."/>
            <person name="Jarju S."/>
            <person name="Secka A."/>
            <person name="Antonio M."/>
            <person name="Oren A."/>
            <person name="Chaudhuri R.R."/>
            <person name="La Ragione R."/>
            <person name="Hildebrand F."/>
            <person name="Pallen M.J."/>
        </authorList>
    </citation>
    <scope>NUCLEOTIDE SEQUENCE</scope>
    <source>
        <strain evidence="7">CHK195-12923</strain>
    </source>
</reference>
<dbReference type="Pfam" id="PF08676">
    <property type="entry name" value="MutL_C"/>
    <property type="match status" value="1"/>
</dbReference>
<dbReference type="Pfam" id="PF01119">
    <property type="entry name" value="DNA_mis_repair"/>
    <property type="match status" value="1"/>
</dbReference>
<dbReference type="CDD" id="cd16926">
    <property type="entry name" value="HATPase_MutL-MLH-PMS-like"/>
    <property type="match status" value="1"/>
</dbReference>
<dbReference type="InterPro" id="IPR042120">
    <property type="entry name" value="MutL_C_dimsub"/>
</dbReference>
<evidence type="ECO:0000313" key="7">
    <source>
        <dbReference type="EMBL" id="HIU61215.1"/>
    </source>
</evidence>
<dbReference type="InterPro" id="IPR037198">
    <property type="entry name" value="MutL_C_sf"/>
</dbReference>
<protein>
    <recommendedName>
        <fullName evidence="4">DNA mismatch repair protein MutL</fullName>
    </recommendedName>
</protein>
<dbReference type="InterPro" id="IPR020568">
    <property type="entry name" value="Ribosomal_Su5_D2-typ_SF"/>
</dbReference>
<dbReference type="Pfam" id="PF13589">
    <property type="entry name" value="HATPase_c_3"/>
    <property type="match status" value="1"/>
</dbReference>
<dbReference type="InterPro" id="IPR042121">
    <property type="entry name" value="MutL_C_regsub"/>
</dbReference>
<dbReference type="GO" id="GO:0030983">
    <property type="term" value="F:mismatched DNA binding"/>
    <property type="evidence" value="ECO:0007669"/>
    <property type="project" value="InterPro"/>
</dbReference>
<dbReference type="InterPro" id="IPR014721">
    <property type="entry name" value="Ribsml_uS5_D2-typ_fold_subgr"/>
</dbReference>
<dbReference type="FunFam" id="3.30.565.10:FF:000003">
    <property type="entry name" value="DNA mismatch repair endonuclease MutL"/>
    <property type="match status" value="1"/>
</dbReference>
<name>A0A9D1MJ84_9FIRM</name>
<evidence type="ECO:0000313" key="8">
    <source>
        <dbReference type="Proteomes" id="UP000824110"/>
    </source>
</evidence>
<feature type="domain" description="DNA mismatch repair protein S5" evidence="6">
    <location>
        <begin position="207"/>
        <end position="325"/>
    </location>
</feature>
<evidence type="ECO:0000256" key="1">
    <source>
        <dbReference type="ARBA" id="ARBA00006082"/>
    </source>
</evidence>
<dbReference type="SMART" id="SM00853">
    <property type="entry name" value="MutL_C"/>
    <property type="match status" value="1"/>
</dbReference>
<organism evidence="7 8">
    <name type="scientific">Candidatus Coproplasma excrementigallinarum</name>
    <dbReference type="NCBI Taxonomy" id="2840747"/>
    <lineage>
        <taxon>Bacteria</taxon>
        <taxon>Bacillati</taxon>
        <taxon>Bacillota</taxon>
        <taxon>Clostridia</taxon>
        <taxon>Eubacteriales</taxon>
        <taxon>Candidatus Coproplasma</taxon>
    </lineage>
</organism>
<dbReference type="InterPro" id="IPR020667">
    <property type="entry name" value="DNA_mismatch_repair_MutL"/>
</dbReference>
<keyword evidence="7" id="KW-0255">Endonuclease</keyword>
<accession>A0A9D1MJ84</accession>
<dbReference type="SUPFAM" id="SSF118116">
    <property type="entry name" value="DNA mismatch repair protein MutL"/>
    <property type="match status" value="1"/>
</dbReference>
<comment type="caution">
    <text evidence="7">The sequence shown here is derived from an EMBL/GenBank/DDBJ whole genome shotgun (WGS) entry which is preliminary data.</text>
</comment>
<dbReference type="Gene3D" id="3.30.230.10">
    <property type="match status" value="1"/>
</dbReference>
<dbReference type="PANTHER" id="PTHR10073">
    <property type="entry name" value="DNA MISMATCH REPAIR PROTEIN MLH, PMS, MUTL"/>
    <property type="match status" value="1"/>
</dbReference>
<dbReference type="Gene3D" id="3.30.1540.20">
    <property type="entry name" value="MutL, C-terminal domain, dimerisation subdomain"/>
    <property type="match status" value="1"/>
</dbReference>
<dbReference type="SMART" id="SM01340">
    <property type="entry name" value="DNA_mis_repair"/>
    <property type="match status" value="1"/>
</dbReference>
<dbReference type="SUPFAM" id="SSF54211">
    <property type="entry name" value="Ribosomal protein S5 domain 2-like"/>
    <property type="match status" value="1"/>
</dbReference>
<evidence type="ECO:0000259" key="6">
    <source>
        <dbReference type="SMART" id="SM01340"/>
    </source>
</evidence>
<dbReference type="InterPro" id="IPR002099">
    <property type="entry name" value="MutL/Mlh/PMS"/>
</dbReference>
<dbReference type="NCBIfam" id="TIGR00585">
    <property type="entry name" value="mutl"/>
    <property type="match status" value="1"/>
</dbReference>
<dbReference type="PROSITE" id="PS00058">
    <property type="entry name" value="DNA_MISMATCH_REPAIR_1"/>
    <property type="match status" value="1"/>
</dbReference>
<dbReference type="InterPro" id="IPR014790">
    <property type="entry name" value="MutL_C"/>
</dbReference>
<dbReference type="PANTHER" id="PTHR10073:SF12">
    <property type="entry name" value="DNA MISMATCH REPAIR PROTEIN MLH1"/>
    <property type="match status" value="1"/>
</dbReference>
<keyword evidence="2 4" id="KW-0227">DNA damage</keyword>
<reference evidence="7" key="1">
    <citation type="submission" date="2020-10" db="EMBL/GenBank/DDBJ databases">
        <authorList>
            <person name="Gilroy R."/>
        </authorList>
    </citation>
    <scope>NUCLEOTIDE SEQUENCE</scope>
    <source>
        <strain evidence="7">CHK195-12923</strain>
    </source>
</reference>
<dbReference type="InterPro" id="IPR013507">
    <property type="entry name" value="DNA_mismatch_S5_2-like"/>
</dbReference>
<dbReference type="CDD" id="cd00782">
    <property type="entry name" value="MutL_Trans"/>
    <property type="match status" value="1"/>
</dbReference>
<dbReference type="GO" id="GO:0005524">
    <property type="term" value="F:ATP binding"/>
    <property type="evidence" value="ECO:0007669"/>
    <property type="project" value="InterPro"/>
</dbReference>
<dbReference type="InterPro" id="IPR038973">
    <property type="entry name" value="MutL/Mlh/Pms-like"/>
</dbReference>
<dbReference type="Gene3D" id="3.30.565.10">
    <property type="entry name" value="Histidine kinase-like ATPase, C-terminal domain"/>
    <property type="match status" value="1"/>
</dbReference>
<dbReference type="GO" id="GO:0140664">
    <property type="term" value="F:ATP-dependent DNA damage sensor activity"/>
    <property type="evidence" value="ECO:0007669"/>
    <property type="project" value="InterPro"/>
</dbReference>
<comment type="similarity">
    <text evidence="1 4">Belongs to the DNA mismatch repair MutL/HexB family.</text>
</comment>
<keyword evidence="7" id="KW-0378">Hydrolase</keyword>
<dbReference type="Proteomes" id="UP000824110">
    <property type="component" value="Unassembled WGS sequence"/>
</dbReference>
<keyword evidence="3 4" id="KW-0234">DNA repair</keyword>
<dbReference type="GO" id="GO:0004519">
    <property type="term" value="F:endonuclease activity"/>
    <property type="evidence" value="ECO:0007669"/>
    <property type="project" value="UniProtKB-KW"/>
</dbReference>
<dbReference type="SUPFAM" id="SSF55874">
    <property type="entry name" value="ATPase domain of HSP90 chaperone/DNA topoisomerase II/histidine kinase"/>
    <property type="match status" value="1"/>
</dbReference>
<proteinExistence type="inferred from homology"/>
<dbReference type="HAMAP" id="MF_00149">
    <property type="entry name" value="DNA_mis_repair"/>
    <property type="match status" value="1"/>
</dbReference>
<dbReference type="EMBL" id="DVNE01000009">
    <property type="protein sequence ID" value="HIU61215.1"/>
    <property type="molecule type" value="Genomic_DNA"/>
</dbReference>